<name>A0A399F3V4_9DEIN</name>
<feature type="domain" description="Transposase IS4-like" evidence="1">
    <location>
        <begin position="154"/>
        <end position="301"/>
    </location>
</feature>
<dbReference type="InterPro" id="IPR002559">
    <property type="entry name" value="Transposase_11"/>
</dbReference>
<evidence type="ECO:0000313" key="2">
    <source>
        <dbReference type="EMBL" id="RIH90336.1"/>
    </source>
</evidence>
<protein>
    <submittedName>
        <fullName evidence="2">Transposase DDE domain protein</fullName>
    </submittedName>
</protein>
<keyword evidence="3" id="KW-1185">Reference proteome</keyword>
<evidence type="ECO:0000313" key="3">
    <source>
        <dbReference type="Proteomes" id="UP000266178"/>
    </source>
</evidence>
<gene>
    <name evidence="2" type="ORF">Mgrana_03262</name>
</gene>
<organism evidence="2 3">
    <name type="scientific">Meiothermus granaticius NBRC 107808</name>
    <dbReference type="NCBI Taxonomy" id="1227551"/>
    <lineage>
        <taxon>Bacteria</taxon>
        <taxon>Thermotogati</taxon>
        <taxon>Deinococcota</taxon>
        <taxon>Deinococci</taxon>
        <taxon>Thermales</taxon>
        <taxon>Thermaceae</taxon>
        <taxon>Meiothermus</taxon>
    </lineage>
</organism>
<dbReference type="AlphaFoldDB" id="A0A399F3V4"/>
<reference evidence="2 3" key="1">
    <citation type="submission" date="2018-08" db="EMBL/GenBank/DDBJ databases">
        <title>Meiothermus granaticius genome AF-68 sequencing project.</title>
        <authorList>
            <person name="Da Costa M.S."/>
            <person name="Albuquerque L."/>
            <person name="Raposo P."/>
            <person name="Froufe H.J.C."/>
            <person name="Barroso C.S."/>
            <person name="Egas C."/>
        </authorList>
    </citation>
    <scope>NUCLEOTIDE SEQUENCE [LARGE SCALE GENOMIC DNA]</scope>
    <source>
        <strain evidence="2 3">AF-68</strain>
    </source>
</reference>
<dbReference type="InterPro" id="IPR012337">
    <property type="entry name" value="RNaseH-like_sf"/>
</dbReference>
<evidence type="ECO:0000259" key="1">
    <source>
        <dbReference type="Pfam" id="PF01609"/>
    </source>
</evidence>
<accession>A0A399F3V4</accession>
<dbReference type="EMBL" id="QWLB01000089">
    <property type="protein sequence ID" value="RIH90336.1"/>
    <property type="molecule type" value="Genomic_DNA"/>
</dbReference>
<proteinExistence type="predicted"/>
<dbReference type="GO" id="GO:0003677">
    <property type="term" value="F:DNA binding"/>
    <property type="evidence" value="ECO:0007669"/>
    <property type="project" value="InterPro"/>
</dbReference>
<dbReference type="Pfam" id="PF01609">
    <property type="entry name" value="DDE_Tnp_1"/>
    <property type="match status" value="1"/>
</dbReference>
<dbReference type="SUPFAM" id="SSF53098">
    <property type="entry name" value="Ribonuclease H-like"/>
    <property type="match status" value="1"/>
</dbReference>
<dbReference type="Proteomes" id="UP000266178">
    <property type="component" value="Unassembled WGS sequence"/>
</dbReference>
<dbReference type="GO" id="GO:0004803">
    <property type="term" value="F:transposase activity"/>
    <property type="evidence" value="ECO:0007669"/>
    <property type="project" value="InterPro"/>
</dbReference>
<dbReference type="GO" id="GO:0006313">
    <property type="term" value="P:DNA transposition"/>
    <property type="evidence" value="ECO:0007669"/>
    <property type="project" value="InterPro"/>
</dbReference>
<sequence length="303" mass="35490">MNDCSELIEVLRPHLNWHRARLRFLAAFIRALIRVRSVNLAQVALGLNPWVQIASNYRRCQRFLAEYRFDQETIGRLILQLLPQDTLCLWLDCTEWKFGRVSINLLFIGVAHQGVAYPLVWCFLGKVDDPLSGQAAPVHRAVSSSLRERLRLLRRLLSFLPKERIQTLSADREFGCTGFLRDLRWHKLPYTLRIKAGSRVSYQGKSRPVEQLFRHLRYGQWEALPKPVKLWGQRTHLMGGYLKTGEYLLLITQADPQQAHIRYAQRWKIETLFKAFKSQGFDFESTHLTRAERLESLIALRRI</sequence>
<comment type="caution">
    <text evidence="2">The sequence shown here is derived from an EMBL/GenBank/DDBJ whole genome shotgun (WGS) entry which is preliminary data.</text>
</comment>